<dbReference type="Pfam" id="PF01740">
    <property type="entry name" value="STAS"/>
    <property type="match status" value="1"/>
</dbReference>
<evidence type="ECO:0000259" key="1">
    <source>
        <dbReference type="PROSITE" id="PS50801"/>
    </source>
</evidence>
<accession>A0AAE9Z9R0</accession>
<sequence>MEILPAQNETGPQVMLDRQLNNRQSDELRQNIEQLARHHKQDIILNCSRLQSISAVGIEQINALLSRFSQLRLAQVSEPVAALLQLCGLFPEKLPSEKPDL</sequence>
<dbReference type="PROSITE" id="PS50801">
    <property type="entry name" value="STAS"/>
    <property type="match status" value="1"/>
</dbReference>
<feature type="domain" description="STAS" evidence="1">
    <location>
        <begin position="14"/>
        <end position="101"/>
    </location>
</feature>
<dbReference type="EMBL" id="CP059734">
    <property type="protein sequence ID" value="WDE08599.1"/>
    <property type="molecule type" value="Genomic_DNA"/>
</dbReference>
<dbReference type="SUPFAM" id="SSF52091">
    <property type="entry name" value="SpoIIaa-like"/>
    <property type="match status" value="1"/>
</dbReference>
<name>A0AAE9Z9R0_9GAMM</name>
<organism evidence="2 3">
    <name type="scientific">Thalassomonas viridans</name>
    <dbReference type="NCBI Taxonomy" id="137584"/>
    <lineage>
        <taxon>Bacteria</taxon>
        <taxon>Pseudomonadati</taxon>
        <taxon>Pseudomonadota</taxon>
        <taxon>Gammaproteobacteria</taxon>
        <taxon>Alteromonadales</taxon>
        <taxon>Colwelliaceae</taxon>
        <taxon>Thalassomonas</taxon>
    </lineage>
</organism>
<keyword evidence="3" id="KW-1185">Reference proteome</keyword>
<reference evidence="2 3" key="1">
    <citation type="journal article" date="2015" name="Genome Announc.">
        <title>Draft Genome Sequences of Marine Isolates of Thalassomonas viridans and Thalassomonas actiniarum.</title>
        <authorList>
            <person name="Olonade I."/>
            <person name="van Zyl L.J."/>
            <person name="Trindade M."/>
        </authorList>
    </citation>
    <scope>NUCLEOTIDE SEQUENCE [LARGE SCALE GENOMIC DNA]</scope>
    <source>
        <strain evidence="2 3">XOM25</strain>
    </source>
</reference>
<dbReference type="KEGG" id="tvd:SG34_032275"/>
<protein>
    <submittedName>
        <fullName evidence="2">STAS domain-containing protein</fullName>
    </submittedName>
</protein>
<dbReference type="AlphaFoldDB" id="A0AAE9Z9R0"/>
<dbReference type="InterPro" id="IPR002645">
    <property type="entry name" value="STAS_dom"/>
</dbReference>
<proteinExistence type="predicted"/>
<dbReference type="InterPro" id="IPR036513">
    <property type="entry name" value="STAS_dom_sf"/>
</dbReference>
<evidence type="ECO:0000313" key="2">
    <source>
        <dbReference type="EMBL" id="WDE08599.1"/>
    </source>
</evidence>
<dbReference type="Proteomes" id="UP000032352">
    <property type="component" value="Chromosome pTvir"/>
</dbReference>
<evidence type="ECO:0000313" key="3">
    <source>
        <dbReference type="Proteomes" id="UP000032352"/>
    </source>
</evidence>
<reference evidence="2 3" key="2">
    <citation type="journal article" date="2022" name="Mar. Drugs">
        <title>Bioassay-Guided Fractionation Leads to the Detection of Cholic Acid Generated by the Rare Thalassomonas sp.</title>
        <authorList>
            <person name="Pheiffer F."/>
            <person name="Schneider Y.K."/>
            <person name="Hansen E.H."/>
            <person name="Andersen J.H."/>
            <person name="Isaksson J."/>
            <person name="Busche T."/>
            <person name="R C."/>
            <person name="Kalinowski J."/>
            <person name="Zyl L.V."/>
            <person name="Trindade M."/>
        </authorList>
    </citation>
    <scope>NUCLEOTIDE SEQUENCE [LARGE SCALE GENOMIC DNA]</scope>
    <source>
        <strain evidence="2 3">XOM25</strain>
    </source>
</reference>
<dbReference type="Gene3D" id="3.30.750.24">
    <property type="entry name" value="STAS domain"/>
    <property type="match status" value="1"/>
</dbReference>
<gene>
    <name evidence="2" type="ORF">SG34_032275</name>
</gene>